<proteinExistence type="predicted"/>
<feature type="region of interest" description="Disordered" evidence="1">
    <location>
        <begin position="33"/>
        <end position="61"/>
    </location>
</feature>
<dbReference type="EMBL" id="FZMO01000102">
    <property type="protein sequence ID" value="SNQ47490.1"/>
    <property type="molecule type" value="Genomic_DNA"/>
</dbReference>
<sequence>MNITRTAARLFLAVGVVLGAFFSCVYAAQASPSTVKAVPPPPPSSSTTTLAPPPASLVTAKSRARVEPDLDYRVTLSADPGSPRSTQDSTLTARSHVDVGPTPYWISIVDTSAHTYVTRCGSGTVCTASVTQPTPTTHTYVAYVARLSTAIPPHGAVGTSPTVSVTWSPEYHLSLSVAPRDFTSPTARITATSSVNVGPTPYFIEIFNRRTGALVTSCGDGTTCTARVNLPFGNTTFIAYIGNYSDTQPPPGIVATSNRLTVHRLLQPPRPTLRPYGD</sequence>
<dbReference type="RefSeq" id="WP_101831337.1">
    <property type="nucleotide sequence ID" value="NZ_FZMO01000102.1"/>
</dbReference>
<evidence type="ECO:0008006" key="5">
    <source>
        <dbReference type="Google" id="ProtNLM"/>
    </source>
</evidence>
<dbReference type="PROSITE" id="PS51257">
    <property type="entry name" value="PROKAR_LIPOPROTEIN"/>
    <property type="match status" value="1"/>
</dbReference>
<name>A0A2I2KPB3_9ACTN</name>
<reference evidence="3 4" key="1">
    <citation type="submission" date="2017-06" db="EMBL/GenBank/DDBJ databases">
        <authorList>
            <person name="Kim H.J."/>
            <person name="Triplett B.A."/>
        </authorList>
    </citation>
    <scope>NUCLEOTIDE SEQUENCE [LARGE SCALE GENOMIC DNA]</scope>
    <source>
        <strain evidence="3">FRACA_ARgP5</strain>
    </source>
</reference>
<evidence type="ECO:0000256" key="2">
    <source>
        <dbReference type="SAM" id="SignalP"/>
    </source>
</evidence>
<feature type="region of interest" description="Disordered" evidence="1">
    <location>
        <begin position="74"/>
        <end position="94"/>
    </location>
</feature>
<evidence type="ECO:0000256" key="1">
    <source>
        <dbReference type="SAM" id="MobiDB-lite"/>
    </source>
</evidence>
<dbReference type="AlphaFoldDB" id="A0A2I2KPB3"/>
<protein>
    <recommendedName>
        <fullName evidence="5">Fibronectin type-III domain-containing protein</fullName>
    </recommendedName>
</protein>
<evidence type="ECO:0000313" key="4">
    <source>
        <dbReference type="Proteomes" id="UP000234331"/>
    </source>
</evidence>
<organism evidence="3 4">
    <name type="scientific">Frankia canadensis</name>
    <dbReference type="NCBI Taxonomy" id="1836972"/>
    <lineage>
        <taxon>Bacteria</taxon>
        <taxon>Bacillati</taxon>
        <taxon>Actinomycetota</taxon>
        <taxon>Actinomycetes</taxon>
        <taxon>Frankiales</taxon>
        <taxon>Frankiaceae</taxon>
        <taxon>Frankia</taxon>
    </lineage>
</organism>
<keyword evidence="2" id="KW-0732">Signal</keyword>
<feature type="compositionally biased region" description="Polar residues" evidence="1">
    <location>
        <begin position="83"/>
        <end position="93"/>
    </location>
</feature>
<evidence type="ECO:0000313" key="3">
    <source>
        <dbReference type="EMBL" id="SNQ47490.1"/>
    </source>
</evidence>
<feature type="compositionally biased region" description="Low complexity" evidence="1">
    <location>
        <begin position="45"/>
        <end position="60"/>
    </location>
</feature>
<keyword evidence="4" id="KW-1185">Reference proteome</keyword>
<gene>
    <name evidence="3" type="ORF">FRACA_1900009</name>
</gene>
<accession>A0A2I2KPB3</accession>
<feature type="chain" id="PRO_5039296242" description="Fibronectin type-III domain-containing protein" evidence="2">
    <location>
        <begin position="28"/>
        <end position="278"/>
    </location>
</feature>
<dbReference type="Proteomes" id="UP000234331">
    <property type="component" value="Unassembled WGS sequence"/>
</dbReference>
<feature type="signal peptide" evidence="2">
    <location>
        <begin position="1"/>
        <end position="27"/>
    </location>
</feature>
<dbReference type="OrthoDB" id="5188462at2"/>